<feature type="compositionally biased region" description="Polar residues" evidence="1">
    <location>
        <begin position="156"/>
        <end position="167"/>
    </location>
</feature>
<comment type="caution">
    <text evidence="2">The sequence shown here is derived from an EMBL/GenBank/DDBJ whole genome shotgun (WGS) entry which is preliminary data.</text>
</comment>
<reference evidence="2" key="1">
    <citation type="journal article" date="2023" name="bioRxiv">
        <title>Improved chromosome-level genome assembly for marigold (Tagetes erecta).</title>
        <authorList>
            <person name="Jiang F."/>
            <person name="Yuan L."/>
            <person name="Wang S."/>
            <person name="Wang H."/>
            <person name="Xu D."/>
            <person name="Wang A."/>
            <person name="Fan W."/>
        </authorList>
    </citation>
    <scope>NUCLEOTIDE SEQUENCE</scope>
    <source>
        <strain evidence="2">WSJ</strain>
        <tissue evidence="2">Leaf</tissue>
    </source>
</reference>
<gene>
    <name evidence="2" type="ORF">QVD17_13469</name>
</gene>
<dbReference type="PANTHER" id="PTHR31390:SF0">
    <property type="entry name" value="DOMAIN PROTEIN, PUTATIVE (DUF3527)-RELATED"/>
    <property type="match status" value="1"/>
</dbReference>
<accession>A0AAD8P3F1</accession>
<dbReference type="Pfam" id="PF12043">
    <property type="entry name" value="DUF3527"/>
    <property type="match status" value="1"/>
</dbReference>
<evidence type="ECO:0000313" key="2">
    <source>
        <dbReference type="EMBL" id="KAK1430607.1"/>
    </source>
</evidence>
<organism evidence="2 3">
    <name type="scientific">Tagetes erecta</name>
    <name type="common">African marigold</name>
    <dbReference type="NCBI Taxonomy" id="13708"/>
    <lineage>
        <taxon>Eukaryota</taxon>
        <taxon>Viridiplantae</taxon>
        <taxon>Streptophyta</taxon>
        <taxon>Embryophyta</taxon>
        <taxon>Tracheophyta</taxon>
        <taxon>Spermatophyta</taxon>
        <taxon>Magnoliopsida</taxon>
        <taxon>eudicotyledons</taxon>
        <taxon>Gunneridae</taxon>
        <taxon>Pentapetalae</taxon>
        <taxon>asterids</taxon>
        <taxon>campanulids</taxon>
        <taxon>Asterales</taxon>
        <taxon>Asteraceae</taxon>
        <taxon>Asteroideae</taxon>
        <taxon>Heliantheae alliance</taxon>
        <taxon>Tageteae</taxon>
        <taxon>Tagetes</taxon>
    </lineage>
</organism>
<evidence type="ECO:0000313" key="3">
    <source>
        <dbReference type="Proteomes" id="UP001229421"/>
    </source>
</evidence>
<dbReference type="InterPro" id="IPR021916">
    <property type="entry name" value="DUF3527"/>
</dbReference>
<dbReference type="EMBL" id="JAUHHV010000003">
    <property type="protein sequence ID" value="KAK1430607.1"/>
    <property type="molecule type" value="Genomic_DNA"/>
</dbReference>
<name>A0AAD8P3F1_TARER</name>
<dbReference type="Proteomes" id="UP001229421">
    <property type="component" value="Unassembled WGS sequence"/>
</dbReference>
<protein>
    <submittedName>
        <fullName evidence="2">Uncharacterized protein</fullName>
    </submittedName>
</protein>
<evidence type="ECO:0000256" key="1">
    <source>
        <dbReference type="SAM" id="MobiDB-lite"/>
    </source>
</evidence>
<feature type="compositionally biased region" description="Basic and acidic residues" evidence="1">
    <location>
        <begin position="556"/>
        <end position="565"/>
    </location>
</feature>
<sequence>MGQDLELEFEKYCVVDGSPITVLSSPRDPKIKKKKVRKETKCSNEVLLHQRKEIGLHRYRSASCRSVRSTLGVKEAFKRGSVYQSSNERGKLNKIDEKDTEGRKKIEFSRSDGLLPFEVFESLCGSDEDEGSVGSISNSFLEMSTSSNDKQEDNKSQSTTLPKSLSSRLELPHSPTKLETKASKTSRFTPFKTMFDPFGKSKSQRSKNNSLRKSLVHELLDSGYNSSSCKKDSCSSIMSSSSSSCPSPSHLNGILKIVNKNRMPYFEFLVKHSNDVLVAKASKVENGNNWVYTFHTGQHKRKVNGKDLTMAGQMRVSCYLCTELVNADNSMVTEFVLYDLARPRKSASHVSKESTDQSKVNDDLESAAIVIQFPSEERESLKCNRRDMKNDDVFSFSQVKIEKSEPARVSVVIPSENHGLPSGENRGPSPLLDRWRLGGGCECGGWDMGCPLVVLDNHNIQKEETFKQPVKLFLKGNSDSTPALTMKMTEEGQYAVDFHTQLTSLQAFSTCIAILHSTEKSISLAHDSHREMLQCDSLRVFVEDEVKHLIESIVEEDKRKPDKNEIPPSFLVNPPFSPMSRA</sequence>
<feature type="region of interest" description="Disordered" evidence="1">
    <location>
        <begin position="143"/>
        <end position="184"/>
    </location>
</feature>
<dbReference type="AlphaFoldDB" id="A0AAD8P3F1"/>
<dbReference type="PANTHER" id="PTHR31390">
    <property type="entry name" value="EXPRESSED PROTEIN"/>
    <property type="match status" value="1"/>
</dbReference>
<feature type="region of interest" description="Disordered" evidence="1">
    <location>
        <begin position="556"/>
        <end position="582"/>
    </location>
</feature>
<proteinExistence type="predicted"/>
<keyword evidence="3" id="KW-1185">Reference proteome</keyword>